<feature type="compositionally biased region" description="Basic residues" evidence="1">
    <location>
        <begin position="126"/>
        <end position="136"/>
    </location>
</feature>
<keyword evidence="3" id="KW-1185">Reference proteome</keyword>
<sequence>MGNCIDQREESSSSSPTTPPSATAASTKVVPMCPYFADHTRYFKAIQLPDLDSKQQQKHKQNQQFQRYNLGALSEIHDYDLYYGLKRNCQYDSIQRKILYSPLRRTTTPSSNSSQHYNIQHHNNQYHHHHHHHHNSHYSANRPNSRNSLNSRLSSSHNSLSVSNSNKADDSIFITQAMSHDALLSRVEICDFYNVPIDSDIYAFPVDMIDTPASIQDIAKFNAKDYTYKPPVKNSSSHHKGRKNKRRKRHQSHQEKSLTSGSSTTAGSVVLNNNNNNINNNLNYNTTEESNSEIDKLFSKHKQIYHHHRK</sequence>
<protein>
    <submittedName>
        <fullName evidence="2">Uncharacterized protein</fullName>
    </submittedName>
</protein>
<proteinExistence type="predicted"/>
<feature type="compositionally biased region" description="Low complexity" evidence="1">
    <location>
        <begin position="137"/>
        <end position="165"/>
    </location>
</feature>
<dbReference type="Proteomes" id="UP000015102">
    <property type="component" value="Unassembled WGS sequence"/>
</dbReference>
<feature type="region of interest" description="Disordered" evidence="1">
    <location>
        <begin position="227"/>
        <end position="284"/>
    </location>
</feature>
<reference evidence="3" key="1">
    <citation type="submission" date="2013-02" db="EMBL/GenBank/DDBJ databases">
        <authorList>
            <person name="Hughes D."/>
        </authorList>
    </citation>
    <scope>NUCLEOTIDE SEQUENCE</scope>
    <source>
        <strain>Durham</strain>
        <strain evidence="3">NC isolate 2 -- Noor lab</strain>
    </source>
</reference>
<organism evidence="2 3">
    <name type="scientific">Megaselia scalaris</name>
    <name type="common">Humpbacked fly</name>
    <name type="synonym">Phora scalaris</name>
    <dbReference type="NCBI Taxonomy" id="36166"/>
    <lineage>
        <taxon>Eukaryota</taxon>
        <taxon>Metazoa</taxon>
        <taxon>Ecdysozoa</taxon>
        <taxon>Arthropoda</taxon>
        <taxon>Hexapoda</taxon>
        <taxon>Insecta</taxon>
        <taxon>Pterygota</taxon>
        <taxon>Neoptera</taxon>
        <taxon>Endopterygota</taxon>
        <taxon>Diptera</taxon>
        <taxon>Brachycera</taxon>
        <taxon>Muscomorpha</taxon>
        <taxon>Platypezoidea</taxon>
        <taxon>Phoridae</taxon>
        <taxon>Megaseliini</taxon>
        <taxon>Megaselia</taxon>
    </lineage>
</organism>
<dbReference type="AlphaFoldDB" id="T1GVH5"/>
<feature type="region of interest" description="Disordered" evidence="1">
    <location>
        <begin position="126"/>
        <end position="165"/>
    </location>
</feature>
<name>T1GVH5_MEGSC</name>
<dbReference type="EMBL" id="CAQQ02029666">
    <property type="status" value="NOT_ANNOTATED_CDS"/>
    <property type="molecule type" value="Genomic_DNA"/>
</dbReference>
<dbReference type="STRING" id="36166.T1GVH5"/>
<evidence type="ECO:0000313" key="2">
    <source>
        <dbReference type="EnsemblMetazoa" id="MESCA007779-PA"/>
    </source>
</evidence>
<feature type="region of interest" description="Disordered" evidence="1">
    <location>
        <begin position="1"/>
        <end position="25"/>
    </location>
</feature>
<feature type="compositionally biased region" description="Basic residues" evidence="1">
    <location>
        <begin position="236"/>
        <end position="251"/>
    </location>
</feature>
<evidence type="ECO:0000313" key="3">
    <source>
        <dbReference type="Proteomes" id="UP000015102"/>
    </source>
</evidence>
<feature type="compositionally biased region" description="Low complexity" evidence="1">
    <location>
        <begin position="257"/>
        <end position="284"/>
    </location>
</feature>
<feature type="compositionally biased region" description="Low complexity" evidence="1">
    <location>
        <begin position="12"/>
        <end position="25"/>
    </location>
</feature>
<dbReference type="EnsemblMetazoa" id="MESCA007779-RA">
    <property type="protein sequence ID" value="MESCA007779-PA"/>
    <property type="gene ID" value="MESCA007779"/>
</dbReference>
<accession>T1GVH5</accession>
<feature type="compositionally biased region" description="Basic and acidic residues" evidence="1">
    <location>
        <begin position="1"/>
        <end position="11"/>
    </location>
</feature>
<reference evidence="2" key="2">
    <citation type="submission" date="2015-06" db="UniProtKB">
        <authorList>
            <consortium name="EnsemblMetazoa"/>
        </authorList>
    </citation>
    <scope>IDENTIFICATION</scope>
</reference>
<dbReference type="HOGENOM" id="CLU_898873_0_0_1"/>
<evidence type="ECO:0000256" key="1">
    <source>
        <dbReference type="SAM" id="MobiDB-lite"/>
    </source>
</evidence>